<dbReference type="OrthoDB" id="9796058at2"/>
<dbReference type="RefSeq" id="WP_092000887.1">
    <property type="nucleotide sequence ID" value="NZ_FMYQ01000021.1"/>
</dbReference>
<dbReference type="Pfam" id="PF05532">
    <property type="entry name" value="CsbD"/>
    <property type="match status" value="1"/>
</dbReference>
<name>A0A1G6VRQ6_9BURK</name>
<accession>A0A1G6VRQ6</accession>
<dbReference type="PANTHER" id="PTHR34977:SF1">
    <property type="entry name" value="UPF0337 PROTEIN YJBJ"/>
    <property type="match status" value="1"/>
</dbReference>
<comment type="similarity">
    <text evidence="1">Belongs to the UPF0337 (CsbD) family.</text>
</comment>
<evidence type="ECO:0000256" key="1">
    <source>
        <dbReference type="ARBA" id="ARBA00009129"/>
    </source>
</evidence>
<proteinExistence type="inferred from homology"/>
<organism evidence="3 4">
    <name type="scientific">Paraburkholderia lycopersici</name>
    <dbReference type="NCBI Taxonomy" id="416944"/>
    <lineage>
        <taxon>Bacteria</taxon>
        <taxon>Pseudomonadati</taxon>
        <taxon>Pseudomonadota</taxon>
        <taxon>Betaproteobacteria</taxon>
        <taxon>Burkholderiales</taxon>
        <taxon>Burkholderiaceae</taxon>
        <taxon>Paraburkholderia</taxon>
    </lineage>
</organism>
<evidence type="ECO:0000313" key="4">
    <source>
        <dbReference type="Proteomes" id="UP000198908"/>
    </source>
</evidence>
<sequence length="69" mass="7992">MNNDIAEGKWKQMIGKAKAAWGELTDDELTKAEGRADRLAGLIQERYGKTRDEAELEVRRWFDANRPRD</sequence>
<dbReference type="SUPFAM" id="SSF69047">
    <property type="entry name" value="Hypothetical protein YjbJ"/>
    <property type="match status" value="1"/>
</dbReference>
<protein>
    <submittedName>
        <fullName evidence="3">Uncharacterized conserved protein YjbJ, UPF0337 family</fullName>
    </submittedName>
</protein>
<dbReference type="InterPro" id="IPR026042">
    <property type="entry name" value="YjbJ"/>
</dbReference>
<dbReference type="InterPro" id="IPR050423">
    <property type="entry name" value="UPF0337_stress_rsp"/>
</dbReference>
<gene>
    <name evidence="3" type="ORF">SAMN05421548_12191</name>
</gene>
<dbReference type="InterPro" id="IPR008462">
    <property type="entry name" value="CsbD"/>
</dbReference>
<dbReference type="PIRSF" id="PIRSF039008">
    <property type="entry name" value="YjbJ"/>
    <property type="match status" value="1"/>
</dbReference>
<keyword evidence="4" id="KW-1185">Reference proteome</keyword>
<dbReference type="Gene3D" id="1.10.1470.10">
    <property type="entry name" value="YjbJ"/>
    <property type="match status" value="1"/>
</dbReference>
<reference evidence="4" key="1">
    <citation type="submission" date="2016-09" db="EMBL/GenBank/DDBJ databases">
        <authorList>
            <person name="Varghese N."/>
            <person name="Submissions S."/>
        </authorList>
    </citation>
    <scope>NUCLEOTIDE SEQUENCE [LARGE SCALE GENOMIC DNA]</scope>
    <source>
        <strain evidence="4">TNe-862</strain>
    </source>
</reference>
<dbReference type="EMBL" id="FMYQ01000021">
    <property type="protein sequence ID" value="SDD55526.1"/>
    <property type="molecule type" value="Genomic_DNA"/>
</dbReference>
<dbReference type="STRING" id="416944.SAMN05421548_12191"/>
<dbReference type="Proteomes" id="UP000198908">
    <property type="component" value="Unassembled WGS sequence"/>
</dbReference>
<dbReference type="AlphaFoldDB" id="A0A1G6VRQ6"/>
<evidence type="ECO:0000259" key="2">
    <source>
        <dbReference type="Pfam" id="PF05532"/>
    </source>
</evidence>
<feature type="domain" description="CsbD-like" evidence="2">
    <location>
        <begin position="4"/>
        <end position="55"/>
    </location>
</feature>
<evidence type="ECO:0000313" key="3">
    <source>
        <dbReference type="EMBL" id="SDD55526.1"/>
    </source>
</evidence>
<dbReference type="PANTHER" id="PTHR34977">
    <property type="entry name" value="UPF0337 PROTEIN YJBJ"/>
    <property type="match status" value="1"/>
</dbReference>
<dbReference type="InterPro" id="IPR036629">
    <property type="entry name" value="YjbJ_sf"/>
</dbReference>